<dbReference type="Proteomes" id="UP000305067">
    <property type="component" value="Unassembled WGS sequence"/>
</dbReference>
<protein>
    <recommendedName>
        <fullName evidence="4">HIG1 domain-containing protein</fullName>
    </recommendedName>
</protein>
<keyword evidence="1" id="KW-0812">Transmembrane</keyword>
<keyword evidence="3" id="KW-1185">Reference proteome</keyword>
<evidence type="ECO:0000313" key="3">
    <source>
        <dbReference type="Proteomes" id="UP000305067"/>
    </source>
</evidence>
<evidence type="ECO:0008006" key="4">
    <source>
        <dbReference type="Google" id="ProtNLM"/>
    </source>
</evidence>
<organism evidence="2 3">
    <name type="scientific">Pterulicium gracile</name>
    <dbReference type="NCBI Taxonomy" id="1884261"/>
    <lineage>
        <taxon>Eukaryota</taxon>
        <taxon>Fungi</taxon>
        <taxon>Dikarya</taxon>
        <taxon>Basidiomycota</taxon>
        <taxon>Agaricomycotina</taxon>
        <taxon>Agaricomycetes</taxon>
        <taxon>Agaricomycetidae</taxon>
        <taxon>Agaricales</taxon>
        <taxon>Pleurotineae</taxon>
        <taxon>Pterulaceae</taxon>
        <taxon>Pterulicium</taxon>
    </lineage>
</organism>
<keyword evidence="1" id="KW-1133">Transmembrane helix</keyword>
<feature type="transmembrane region" description="Helical" evidence="1">
    <location>
        <begin position="29"/>
        <end position="48"/>
    </location>
</feature>
<feature type="transmembrane region" description="Helical" evidence="1">
    <location>
        <begin position="60"/>
        <end position="79"/>
    </location>
</feature>
<proteinExistence type="predicted"/>
<reference evidence="2 3" key="1">
    <citation type="journal article" date="2019" name="Nat. Ecol. Evol.">
        <title>Megaphylogeny resolves global patterns of mushroom evolution.</title>
        <authorList>
            <person name="Varga T."/>
            <person name="Krizsan K."/>
            <person name="Foldi C."/>
            <person name="Dima B."/>
            <person name="Sanchez-Garcia M."/>
            <person name="Sanchez-Ramirez S."/>
            <person name="Szollosi G.J."/>
            <person name="Szarkandi J.G."/>
            <person name="Papp V."/>
            <person name="Albert L."/>
            <person name="Andreopoulos W."/>
            <person name="Angelini C."/>
            <person name="Antonin V."/>
            <person name="Barry K.W."/>
            <person name="Bougher N.L."/>
            <person name="Buchanan P."/>
            <person name="Buyck B."/>
            <person name="Bense V."/>
            <person name="Catcheside P."/>
            <person name="Chovatia M."/>
            <person name="Cooper J."/>
            <person name="Damon W."/>
            <person name="Desjardin D."/>
            <person name="Finy P."/>
            <person name="Geml J."/>
            <person name="Haridas S."/>
            <person name="Hughes K."/>
            <person name="Justo A."/>
            <person name="Karasinski D."/>
            <person name="Kautmanova I."/>
            <person name="Kiss B."/>
            <person name="Kocsube S."/>
            <person name="Kotiranta H."/>
            <person name="LaButti K.M."/>
            <person name="Lechner B.E."/>
            <person name="Liimatainen K."/>
            <person name="Lipzen A."/>
            <person name="Lukacs Z."/>
            <person name="Mihaltcheva S."/>
            <person name="Morgado L.N."/>
            <person name="Niskanen T."/>
            <person name="Noordeloos M.E."/>
            <person name="Ohm R.A."/>
            <person name="Ortiz-Santana B."/>
            <person name="Ovrebo C."/>
            <person name="Racz N."/>
            <person name="Riley R."/>
            <person name="Savchenko A."/>
            <person name="Shiryaev A."/>
            <person name="Soop K."/>
            <person name="Spirin V."/>
            <person name="Szebenyi C."/>
            <person name="Tomsovsky M."/>
            <person name="Tulloss R.E."/>
            <person name="Uehling J."/>
            <person name="Grigoriev I.V."/>
            <person name="Vagvolgyi C."/>
            <person name="Papp T."/>
            <person name="Martin F.M."/>
            <person name="Miettinen O."/>
            <person name="Hibbett D.S."/>
            <person name="Nagy L.G."/>
        </authorList>
    </citation>
    <scope>NUCLEOTIDE SEQUENCE [LARGE SCALE GENOMIC DNA]</scope>
    <source>
        <strain evidence="2 3">CBS 309.79</strain>
    </source>
</reference>
<keyword evidence="1" id="KW-0472">Membrane</keyword>
<name>A0A5C3QER6_9AGAR</name>
<dbReference type="AlphaFoldDB" id="A0A5C3QER6"/>
<accession>A0A5C3QER6</accession>
<dbReference type="OrthoDB" id="3356019at2759"/>
<evidence type="ECO:0000256" key="1">
    <source>
        <dbReference type="SAM" id="Phobius"/>
    </source>
</evidence>
<dbReference type="EMBL" id="ML178828">
    <property type="protein sequence ID" value="TFL00565.1"/>
    <property type="molecule type" value="Genomic_DNA"/>
</dbReference>
<evidence type="ECO:0000313" key="2">
    <source>
        <dbReference type="EMBL" id="TFL00565.1"/>
    </source>
</evidence>
<sequence>MSSSTATRSRYEADVEAAYRIQAKAGILGMLRGTTIGLSLAVIAHYSWPVFRRQTLPFKAFLVSAFTMSGLVIEAESALMKYQTIKRREENAARREAKIALAKQGLVGTESEIAAWRDNQEALARSQRSEQSQ</sequence>
<gene>
    <name evidence="2" type="ORF">BDV98DRAFT_569218</name>
</gene>